<dbReference type="PANTHER" id="PTHR43244:SF1">
    <property type="entry name" value="5,10-METHYLENETETRAHYDROMETHANOPTERIN REDUCTASE"/>
    <property type="match status" value="1"/>
</dbReference>
<reference evidence="3 4" key="1">
    <citation type="submission" date="2018-06" db="EMBL/GenBank/DDBJ databases">
        <title>Actinomadura craniellae sp. nov. isolated from marine sponge Craniella sp.</title>
        <authorList>
            <person name="Li L."/>
            <person name="Xu Q.H."/>
            <person name="Lin H.W."/>
            <person name="Lu Y.H."/>
        </authorList>
    </citation>
    <scope>NUCLEOTIDE SEQUENCE [LARGE SCALE GENOMIC DNA]</scope>
    <source>
        <strain evidence="3 4">LHW63021</strain>
    </source>
</reference>
<evidence type="ECO:0000256" key="1">
    <source>
        <dbReference type="ARBA" id="ARBA00023002"/>
    </source>
</evidence>
<dbReference type="Pfam" id="PF00296">
    <property type="entry name" value="Bac_luciferase"/>
    <property type="match status" value="1"/>
</dbReference>
<dbReference type="InterPro" id="IPR036661">
    <property type="entry name" value="Luciferase-like_sf"/>
</dbReference>
<comment type="caution">
    <text evidence="3">The sequence shown here is derived from an EMBL/GenBank/DDBJ whole genome shotgun (WGS) entry which is preliminary data.</text>
</comment>
<dbReference type="SUPFAM" id="SSF51679">
    <property type="entry name" value="Bacterial luciferase-like"/>
    <property type="match status" value="1"/>
</dbReference>
<keyword evidence="4" id="KW-1185">Reference proteome</keyword>
<dbReference type="GO" id="GO:0016705">
    <property type="term" value="F:oxidoreductase activity, acting on paired donors, with incorporation or reduction of molecular oxygen"/>
    <property type="evidence" value="ECO:0007669"/>
    <property type="project" value="InterPro"/>
</dbReference>
<dbReference type="Proteomes" id="UP000251891">
    <property type="component" value="Unassembled WGS sequence"/>
</dbReference>
<dbReference type="EMBL" id="QLYX01000003">
    <property type="protein sequence ID" value="RAY15979.1"/>
    <property type="molecule type" value="Genomic_DNA"/>
</dbReference>
<dbReference type="InterPro" id="IPR011251">
    <property type="entry name" value="Luciferase-like_dom"/>
</dbReference>
<feature type="domain" description="Luciferase-like" evidence="2">
    <location>
        <begin position="20"/>
        <end position="230"/>
    </location>
</feature>
<dbReference type="CDD" id="cd01097">
    <property type="entry name" value="Tetrahydromethanopterin_reductase"/>
    <property type="match status" value="1"/>
</dbReference>
<dbReference type="Gene3D" id="3.20.20.30">
    <property type="entry name" value="Luciferase-like domain"/>
    <property type="match status" value="1"/>
</dbReference>
<name>A0A365HAC5_9ACTN</name>
<keyword evidence="1" id="KW-0560">Oxidoreductase</keyword>
<dbReference type="PANTHER" id="PTHR43244">
    <property type="match status" value="1"/>
</dbReference>
<dbReference type="OrthoDB" id="9775082at2"/>
<proteinExistence type="predicted"/>
<evidence type="ECO:0000259" key="2">
    <source>
        <dbReference type="Pfam" id="PF00296"/>
    </source>
</evidence>
<dbReference type="InterPro" id="IPR050564">
    <property type="entry name" value="F420-G6PD/mer"/>
</dbReference>
<accession>A0A365HAC5</accession>
<evidence type="ECO:0000313" key="4">
    <source>
        <dbReference type="Proteomes" id="UP000251891"/>
    </source>
</evidence>
<gene>
    <name evidence="3" type="ORF">DPM19_06915</name>
</gene>
<organism evidence="3 4">
    <name type="scientific">Actinomadura craniellae</name>
    <dbReference type="NCBI Taxonomy" id="2231787"/>
    <lineage>
        <taxon>Bacteria</taxon>
        <taxon>Bacillati</taxon>
        <taxon>Actinomycetota</taxon>
        <taxon>Actinomycetes</taxon>
        <taxon>Streptosporangiales</taxon>
        <taxon>Thermomonosporaceae</taxon>
        <taxon>Actinomadura</taxon>
    </lineage>
</organism>
<evidence type="ECO:0000313" key="3">
    <source>
        <dbReference type="EMBL" id="RAY15979.1"/>
    </source>
</evidence>
<protein>
    <submittedName>
        <fullName evidence="3">LLM class flavin-dependent oxidoreductase</fullName>
    </submittedName>
</protein>
<sequence length="292" mass="31442">MDYGRSLRFGYLLTPLADASALELGEEADRLGLDLVGVRDHPYQRRYHDAFALMAVLLARTSRIRVFPDVACLPLRPPTVLAKTVASLAELSGDRIELALGAGAEWEAIEEYGGTRRTTAQGRAALGEAIEIARLIWSDLRVARFEGGHYRLSGARPVLPSLPGVWLGVTGPKSLELTGRAADGWVVTSAQVPPARLPESQQIIDAAARAAERDPAAIRRVYNVIGSIDEAARRGPFSGPVEQWVEDLAGLATTCGIDTFIFAGPAEQLPTFALEVVPAVRSLVVRLRGRTG</sequence>
<dbReference type="AlphaFoldDB" id="A0A365HAC5"/>